<proteinExistence type="predicted"/>
<feature type="compositionally biased region" description="Gly residues" evidence="1">
    <location>
        <begin position="1"/>
        <end position="15"/>
    </location>
</feature>
<dbReference type="EMBL" id="JABMIG020000264">
    <property type="protein sequence ID" value="KAL3783306.1"/>
    <property type="molecule type" value="Genomic_DNA"/>
</dbReference>
<organism evidence="2 3">
    <name type="scientific">Cyclotella cryptica</name>
    <dbReference type="NCBI Taxonomy" id="29204"/>
    <lineage>
        <taxon>Eukaryota</taxon>
        <taxon>Sar</taxon>
        <taxon>Stramenopiles</taxon>
        <taxon>Ochrophyta</taxon>
        <taxon>Bacillariophyta</taxon>
        <taxon>Coscinodiscophyceae</taxon>
        <taxon>Thalassiosirophycidae</taxon>
        <taxon>Stephanodiscales</taxon>
        <taxon>Stephanodiscaceae</taxon>
        <taxon>Cyclotella</taxon>
    </lineage>
</organism>
<evidence type="ECO:0000313" key="3">
    <source>
        <dbReference type="Proteomes" id="UP001516023"/>
    </source>
</evidence>
<evidence type="ECO:0000256" key="1">
    <source>
        <dbReference type="SAM" id="MobiDB-lite"/>
    </source>
</evidence>
<gene>
    <name evidence="2" type="ORF">HJC23_007975</name>
</gene>
<protein>
    <submittedName>
        <fullName evidence="2">Uncharacterized protein</fullName>
    </submittedName>
</protein>
<keyword evidence="3" id="KW-1185">Reference proteome</keyword>
<accession>A0ABD3P7H1</accession>
<reference evidence="2 3" key="1">
    <citation type="journal article" date="2020" name="G3 (Bethesda)">
        <title>Improved Reference Genome for Cyclotella cryptica CCMP332, a Model for Cell Wall Morphogenesis, Salinity Adaptation, and Lipid Production in Diatoms (Bacillariophyta).</title>
        <authorList>
            <person name="Roberts W.R."/>
            <person name="Downey K.M."/>
            <person name="Ruck E.C."/>
            <person name="Traller J.C."/>
            <person name="Alverson A.J."/>
        </authorList>
    </citation>
    <scope>NUCLEOTIDE SEQUENCE [LARGE SCALE GENOMIC DNA]</scope>
    <source>
        <strain evidence="2 3">CCMP332</strain>
    </source>
</reference>
<name>A0ABD3P7H1_9STRA</name>
<evidence type="ECO:0000313" key="2">
    <source>
        <dbReference type="EMBL" id="KAL3783306.1"/>
    </source>
</evidence>
<dbReference type="AlphaFoldDB" id="A0ABD3P7H1"/>
<comment type="caution">
    <text evidence="2">The sequence shown here is derived from an EMBL/GenBank/DDBJ whole genome shotgun (WGS) entry which is preliminary data.</text>
</comment>
<sequence>MSQGGCGNNDGGGHPSGSSRHVFDARDWTSGSDNMYRSNSCSSLDIPANLYSSLGTLERTNMNVNNFNSMNAPIRNRSMDSNRLMNLSGHNTFPNIGVGFESHEAAALPERIHQQGNRCDAGLDDLRRYLSSGIVNGNLLDPPSLGSNAQLIN</sequence>
<dbReference type="Proteomes" id="UP001516023">
    <property type="component" value="Unassembled WGS sequence"/>
</dbReference>
<feature type="region of interest" description="Disordered" evidence="1">
    <location>
        <begin position="1"/>
        <end position="25"/>
    </location>
</feature>